<accession>A0A6S6P8M4</accession>
<reference evidence="7 8" key="1">
    <citation type="submission" date="2020-07" db="EMBL/GenBank/DDBJ databases">
        <title>Complete genome sequence of Mycolicibacterium litorale like strain isolated from cardiac implantable electronic device infection.</title>
        <authorList>
            <person name="Fukano H."/>
            <person name="Miyama H."/>
            <person name="Hoshino Y."/>
        </authorList>
    </citation>
    <scope>NUCLEOTIDE SEQUENCE [LARGE SCALE GENOMIC DNA]</scope>
    <source>
        <strain evidence="7 8">NIIDNTM18</strain>
    </source>
</reference>
<dbReference type="Proteomes" id="UP000515734">
    <property type="component" value="Chromosome"/>
</dbReference>
<evidence type="ECO:0000313" key="7">
    <source>
        <dbReference type="EMBL" id="BCI55014.1"/>
    </source>
</evidence>
<dbReference type="Gene3D" id="1.10.443.10">
    <property type="entry name" value="Intergrase catalytic core"/>
    <property type="match status" value="1"/>
</dbReference>
<keyword evidence="3" id="KW-0233">DNA recombination</keyword>
<dbReference type="GO" id="GO:0003677">
    <property type="term" value="F:DNA binding"/>
    <property type="evidence" value="ECO:0007669"/>
    <property type="project" value="UniProtKB-UniRule"/>
</dbReference>
<dbReference type="SUPFAM" id="SSF56349">
    <property type="entry name" value="DNA breaking-rejoining enzymes"/>
    <property type="match status" value="1"/>
</dbReference>
<dbReference type="InterPro" id="IPR002104">
    <property type="entry name" value="Integrase_catalytic"/>
</dbReference>
<dbReference type="RefSeq" id="WP_185292779.1">
    <property type="nucleotide sequence ID" value="NZ_AP023287.1"/>
</dbReference>
<feature type="domain" description="Tyr recombinase" evidence="5">
    <location>
        <begin position="164"/>
        <end position="353"/>
    </location>
</feature>
<organism evidence="7 8">
    <name type="scientific">Mycolicibacterium litorale</name>
    <dbReference type="NCBI Taxonomy" id="758802"/>
    <lineage>
        <taxon>Bacteria</taxon>
        <taxon>Bacillati</taxon>
        <taxon>Actinomycetota</taxon>
        <taxon>Actinomycetes</taxon>
        <taxon>Mycobacteriales</taxon>
        <taxon>Mycobacteriaceae</taxon>
        <taxon>Mycolicibacterium</taxon>
    </lineage>
</organism>
<dbReference type="AlphaFoldDB" id="A0A6S6P8M4"/>
<sequence>MASIHKQTNRGVTTWRVKWRQDGKQKSISFEDRAAADRFKTNLEQHGPDEAERILEVEERQASVPTVGEFFAEYIDSLTGVQPATCDRYRSYLSRDIKDAFGGLPLTAVTEGTIGKWVQQLAGSPKTIANKHGFASAAFNAAVKKGLIESNPCMGRRLPQSRPEEMVFLTPAEFQLMHDCLNREMWRNLAMWLVSTGMRFSEATALTPADIDLSKGTCRINKAWKYSGNYRPQIGPPKTRKSNRTISVSPSALAALDLTQPEWLFTNGAGNPVRAQEFFNLGWKPAREKAQALGLGKSPRVHDLRHTHASWLINAGVPLPVVQARLGHENISTTISMYYHVDQRAERQAAATIEALMDAPSELDAAPLSP</sequence>
<dbReference type="EMBL" id="AP023287">
    <property type="protein sequence ID" value="BCI55014.1"/>
    <property type="molecule type" value="Genomic_DNA"/>
</dbReference>
<dbReference type="Gene3D" id="1.10.150.130">
    <property type="match status" value="1"/>
</dbReference>
<evidence type="ECO:0000256" key="1">
    <source>
        <dbReference type="ARBA" id="ARBA00008857"/>
    </source>
</evidence>
<dbReference type="GO" id="GO:0006310">
    <property type="term" value="P:DNA recombination"/>
    <property type="evidence" value="ECO:0007669"/>
    <property type="project" value="UniProtKB-KW"/>
</dbReference>
<comment type="similarity">
    <text evidence="1">Belongs to the 'phage' integrase family.</text>
</comment>
<dbReference type="InterPro" id="IPR011010">
    <property type="entry name" value="DNA_brk_join_enz"/>
</dbReference>
<protein>
    <submittedName>
        <fullName evidence="7">Putative integrase-phage associated</fullName>
    </submittedName>
</protein>
<name>A0A6S6P8M4_9MYCO</name>
<evidence type="ECO:0000256" key="2">
    <source>
        <dbReference type="ARBA" id="ARBA00023125"/>
    </source>
</evidence>
<dbReference type="PANTHER" id="PTHR30349:SF64">
    <property type="entry name" value="PROPHAGE INTEGRASE INTD-RELATED"/>
    <property type="match status" value="1"/>
</dbReference>
<keyword evidence="2 4" id="KW-0238">DNA-binding</keyword>
<evidence type="ECO:0000259" key="5">
    <source>
        <dbReference type="PROSITE" id="PS51898"/>
    </source>
</evidence>
<dbReference type="CDD" id="cd01189">
    <property type="entry name" value="INT_ICEBs1_C_like"/>
    <property type="match status" value="1"/>
</dbReference>
<dbReference type="GO" id="GO:0015074">
    <property type="term" value="P:DNA integration"/>
    <property type="evidence" value="ECO:0007669"/>
    <property type="project" value="UniProtKB-KW"/>
</dbReference>
<evidence type="ECO:0000313" key="8">
    <source>
        <dbReference type="Proteomes" id="UP000515734"/>
    </source>
</evidence>
<dbReference type="InterPro" id="IPR010998">
    <property type="entry name" value="Integrase_recombinase_N"/>
</dbReference>
<feature type="domain" description="Core-binding (CB)" evidence="6">
    <location>
        <begin position="65"/>
        <end position="143"/>
    </location>
</feature>
<dbReference type="InterPro" id="IPR050090">
    <property type="entry name" value="Tyrosine_recombinase_XerCD"/>
</dbReference>
<dbReference type="Pfam" id="PF00589">
    <property type="entry name" value="Phage_integrase"/>
    <property type="match status" value="1"/>
</dbReference>
<proteinExistence type="inferred from homology"/>
<dbReference type="InterPro" id="IPR044068">
    <property type="entry name" value="CB"/>
</dbReference>
<evidence type="ECO:0000256" key="4">
    <source>
        <dbReference type="PROSITE-ProRule" id="PRU01248"/>
    </source>
</evidence>
<dbReference type="PROSITE" id="PS51900">
    <property type="entry name" value="CB"/>
    <property type="match status" value="1"/>
</dbReference>
<evidence type="ECO:0000256" key="3">
    <source>
        <dbReference type="ARBA" id="ARBA00023172"/>
    </source>
</evidence>
<gene>
    <name evidence="7" type="primary">int4</name>
    <name evidence="7" type="ORF">NIIDNTM18_42920</name>
</gene>
<dbReference type="InterPro" id="IPR013762">
    <property type="entry name" value="Integrase-like_cat_sf"/>
</dbReference>
<dbReference type="PROSITE" id="PS51898">
    <property type="entry name" value="TYR_RECOMBINASE"/>
    <property type="match status" value="1"/>
</dbReference>
<evidence type="ECO:0000259" key="6">
    <source>
        <dbReference type="PROSITE" id="PS51900"/>
    </source>
</evidence>
<dbReference type="PANTHER" id="PTHR30349">
    <property type="entry name" value="PHAGE INTEGRASE-RELATED"/>
    <property type="match status" value="1"/>
</dbReference>